<evidence type="ECO:0000256" key="1">
    <source>
        <dbReference type="SAM" id="SignalP"/>
    </source>
</evidence>
<organism evidence="3 4">
    <name type="scientific">Nocardiopsis coralli</name>
    <dbReference type="NCBI Taxonomy" id="2772213"/>
    <lineage>
        <taxon>Bacteria</taxon>
        <taxon>Bacillati</taxon>
        <taxon>Actinomycetota</taxon>
        <taxon>Actinomycetes</taxon>
        <taxon>Streptosporangiales</taxon>
        <taxon>Nocardiopsidaceae</taxon>
        <taxon>Nocardiopsis</taxon>
    </lineage>
</organism>
<dbReference type="InterPro" id="IPR036366">
    <property type="entry name" value="PGBDSf"/>
</dbReference>
<dbReference type="RefSeq" id="WP_193119966.1">
    <property type="nucleotide sequence ID" value="NZ_JADBGI010000001.1"/>
</dbReference>
<sequence length="199" mass="21419">MHATARTALGRLMALMMTGALALMATVALSSSVSAEDLENTSDDVIADIEAQDWPEYGLGDQHPDIAAAKYLLQEVGFDPHLSEDAPSEFDGKMEASVSAFQNSRGLEDTGRLDQDTWAALSGEVFGEWGVGSSSGDAVKAIQFLLNAKFYAHHEVDGEYTDLTAGAVTEAQEYFDIAADGIVGPITWRALVTYDDYDR</sequence>
<reference evidence="3 4" key="1">
    <citation type="submission" date="2020-09" db="EMBL/GenBank/DDBJ databases">
        <title>Diversity and distribution of actinomycetes associated with coral in the coast of Hainan.</title>
        <authorList>
            <person name="Li F."/>
        </authorList>
    </citation>
    <scope>NUCLEOTIDE SEQUENCE [LARGE SCALE GENOMIC DNA]</scope>
    <source>
        <strain evidence="3 4">HNM0947</strain>
    </source>
</reference>
<dbReference type="Pfam" id="PF01471">
    <property type="entry name" value="PG_binding_1"/>
    <property type="match status" value="2"/>
</dbReference>
<protein>
    <submittedName>
        <fullName evidence="3">Peptidoglycan-binding protein</fullName>
    </submittedName>
</protein>
<dbReference type="EMBL" id="JADBGI010000001">
    <property type="protein sequence ID" value="MBE2997312.1"/>
    <property type="molecule type" value="Genomic_DNA"/>
</dbReference>
<comment type="caution">
    <text evidence="3">The sequence shown here is derived from an EMBL/GenBank/DDBJ whole genome shotgun (WGS) entry which is preliminary data.</text>
</comment>
<feature type="domain" description="Peptidoglycan binding-like" evidence="2">
    <location>
        <begin position="62"/>
        <end position="121"/>
    </location>
</feature>
<dbReference type="SUPFAM" id="SSF47090">
    <property type="entry name" value="PGBD-like"/>
    <property type="match status" value="2"/>
</dbReference>
<dbReference type="Proteomes" id="UP000806528">
    <property type="component" value="Unassembled WGS sequence"/>
</dbReference>
<evidence type="ECO:0000259" key="2">
    <source>
        <dbReference type="Pfam" id="PF01471"/>
    </source>
</evidence>
<feature type="signal peptide" evidence="1">
    <location>
        <begin position="1"/>
        <end position="35"/>
    </location>
</feature>
<dbReference type="InterPro" id="IPR036365">
    <property type="entry name" value="PGBD-like_sf"/>
</dbReference>
<name>A0ABR9P0F0_9ACTN</name>
<keyword evidence="4" id="KW-1185">Reference proteome</keyword>
<keyword evidence="1" id="KW-0732">Signal</keyword>
<dbReference type="Gene3D" id="1.10.101.10">
    <property type="entry name" value="PGBD-like superfamily/PGBD"/>
    <property type="match status" value="2"/>
</dbReference>
<feature type="chain" id="PRO_5045165335" evidence="1">
    <location>
        <begin position="36"/>
        <end position="199"/>
    </location>
</feature>
<accession>A0ABR9P0F0</accession>
<dbReference type="InterPro" id="IPR002477">
    <property type="entry name" value="Peptidoglycan-bd-like"/>
</dbReference>
<feature type="domain" description="Peptidoglycan binding-like" evidence="2">
    <location>
        <begin position="135"/>
        <end position="191"/>
    </location>
</feature>
<proteinExistence type="predicted"/>
<evidence type="ECO:0000313" key="3">
    <source>
        <dbReference type="EMBL" id="MBE2997312.1"/>
    </source>
</evidence>
<evidence type="ECO:0000313" key="4">
    <source>
        <dbReference type="Proteomes" id="UP000806528"/>
    </source>
</evidence>
<gene>
    <name evidence="3" type="ORF">IDM40_01150</name>
</gene>